<reference evidence="1" key="1">
    <citation type="submission" date="2018-02" db="EMBL/GenBank/DDBJ databases">
        <title>Rhizophora mucronata_Transcriptome.</title>
        <authorList>
            <person name="Meera S.P."/>
            <person name="Sreeshan A."/>
            <person name="Augustine A."/>
        </authorList>
    </citation>
    <scope>NUCLEOTIDE SEQUENCE</scope>
    <source>
        <tissue evidence="1">Leaf</tissue>
    </source>
</reference>
<dbReference type="EMBL" id="GGEC01076868">
    <property type="protein sequence ID" value="MBX57352.1"/>
    <property type="molecule type" value="Transcribed_RNA"/>
</dbReference>
<evidence type="ECO:0000313" key="1">
    <source>
        <dbReference type="EMBL" id="MBX57352.1"/>
    </source>
</evidence>
<organism evidence="1">
    <name type="scientific">Rhizophora mucronata</name>
    <name type="common">Asiatic mangrove</name>
    <dbReference type="NCBI Taxonomy" id="61149"/>
    <lineage>
        <taxon>Eukaryota</taxon>
        <taxon>Viridiplantae</taxon>
        <taxon>Streptophyta</taxon>
        <taxon>Embryophyta</taxon>
        <taxon>Tracheophyta</taxon>
        <taxon>Spermatophyta</taxon>
        <taxon>Magnoliopsida</taxon>
        <taxon>eudicotyledons</taxon>
        <taxon>Gunneridae</taxon>
        <taxon>Pentapetalae</taxon>
        <taxon>rosids</taxon>
        <taxon>fabids</taxon>
        <taxon>Malpighiales</taxon>
        <taxon>Rhizophoraceae</taxon>
        <taxon>Rhizophora</taxon>
    </lineage>
</organism>
<accession>A0A2P2PRK5</accession>
<sequence length="58" mass="6562">MIQAPTNLLYGREANKGNLILEETYCLSNSPILESSKKGSRYSPIILKAQIFSRNLFE</sequence>
<dbReference type="AlphaFoldDB" id="A0A2P2PRK5"/>
<protein>
    <submittedName>
        <fullName evidence="1">Uncharacterized protein</fullName>
    </submittedName>
</protein>
<name>A0A2P2PRK5_RHIMU</name>
<proteinExistence type="predicted"/>